<feature type="transmembrane region" description="Helical" evidence="7">
    <location>
        <begin position="2524"/>
        <end position="2547"/>
    </location>
</feature>
<dbReference type="OrthoDB" id="425619at2759"/>
<evidence type="ECO:0000256" key="6">
    <source>
        <dbReference type="SAM" id="MobiDB-lite"/>
    </source>
</evidence>
<dbReference type="PANTHER" id="PTHR23302:SF24">
    <property type="entry name" value="TMC DOMAIN-CONTAINING PROTEIN"/>
    <property type="match status" value="1"/>
</dbReference>
<dbReference type="EMBL" id="CAMXCT020000931">
    <property type="protein sequence ID" value="CAL1138262.1"/>
    <property type="molecule type" value="Genomic_DNA"/>
</dbReference>
<reference evidence="11" key="1">
    <citation type="submission" date="2022-10" db="EMBL/GenBank/DDBJ databases">
        <authorList>
            <person name="Chen Y."/>
            <person name="Dougan E. K."/>
            <person name="Chan C."/>
            <person name="Rhodes N."/>
            <person name="Thang M."/>
        </authorList>
    </citation>
    <scope>NUCLEOTIDE SEQUENCE</scope>
</reference>
<feature type="compositionally biased region" description="Basic and acidic residues" evidence="6">
    <location>
        <begin position="26"/>
        <end position="52"/>
    </location>
</feature>
<dbReference type="EMBL" id="CAMXCT010000931">
    <property type="protein sequence ID" value="CAI3984887.1"/>
    <property type="molecule type" value="Genomic_DNA"/>
</dbReference>
<dbReference type="GO" id="GO:0005886">
    <property type="term" value="C:plasma membrane"/>
    <property type="evidence" value="ECO:0007669"/>
    <property type="project" value="InterPro"/>
</dbReference>
<comment type="caution">
    <text evidence="11">The sequence shown here is derived from an EMBL/GenBank/DDBJ whole genome shotgun (WGS) entry which is preliminary data.</text>
</comment>
<dbReference type="Proteomes" id="UP001152797">
    <property type="component" value="Unassembled WGS sequence"/>
</dbReference>
<protein>
    <recommendedName>
        <fullName evidence="14">CCHC-type domain-containing protein</fullName>
    </recommendedName>
</protein>
<dbReference type="InterPro" id="IPR021109">
    <property type="entry name" value="Peptidase_aspartic_dom_sf"/>
</dbReference>
<dbReference type="InterPro" id="IPR038900">
    <property type="entry name" value="TMC"/>
</dbReference>
<keyword evidence="5" id="KW-0175">Coiled coil</keyword>
<dbReference type="InterPro" id="IPR001584">
    <property type="entry name" value="Integrase_cat-core"/>
</dbReference>
<evidence type="ECO:0000256" key="7">
    <source>
        <dbReference type="SAM" id="Phobius"/>
    </source>
</evidence>
<name>A0A9P1C3N6_9DINO</name>
<feature type="domain" description="GRF-type" evidence="10">
    <location>
        <begin position="1530"/>
        <end position="1569"/>
    </location>
</feature>
<keyword evidence="7" id="KW-0812">Transmembrane</keyword>
<evidence type="ECO:0000259" key="8">
    <source>
        <dbReference type="PROSITE" id="PS50158"/>
    </source>
</evidence>
<proteinExistence type="predicted"/>
<evidence type="ECO:0000313" key="11">
    <source>
        <dbReference type="EMBL" id="CAI3984887.1"/>
    </source>
</evidence>
<dbReference type="GO" id="GO:0003676">
    <property type="term" value="F:nucleic acid binding"/>
    <property type="evidence" value="ECO:0007669"/>
    <property type="project" value="InterPro"/>
</dbReference>
<dbReference type="PANTHER" id="PTHR23302">
    <property type="entry name" value="TRANSMEMBRANE CHANNEL-RELATED"/>
    <property type="match status" value="1"/>
</dbReference>
<reference evidence="12 13" key="2">
    <citation type="submission" date="2024-05" db="EMBL/GenBank/DDBJ databases">
        <authorList>
            <person name="Chen Y."/>
            <person name="Shah S."/>
            <person name="Dougan E. K."/>
            <person name="Thang M."/>
            <person name="Chan C."/>
        </authorList>
    </citation>
    <scope>NUCLEOTIDE SEQUENCE [LARGE SCALE GENOMIC DNA]</scope>
</reference>
<evidence type="ECO:0000256" key="2">
    <source>
        <dbReference type="ARBA" id="ARBA00022771"/>
    </source>
</evidence>
<feature type="compositionally biased region" description="Acidic residues" evidence="6">
    <location>
        <begin position="2314"/>
        <end position="2326"/>
    </location>
</feature>
<dbReference type="Gene3D" id="3.30.420.10">
    <property type="entry name" value="Ribonuclease H-like superfamily/Ribonuclease H"/>
    <property type="match status" value="1"/>
</dbReference>
<evidence type="ECO:0000256" key="5">
    <source>
        <dbReference type="SAM" id="Coils"/>
    </source>
</evidence>
<dbReference type="PROSITE" id="PS50158">
    <property type="entry name" value="ZF_CCHC"/>
    <property type="match status" value="1"/>
</dbReference>
<dbReference type="SUPFAM" id="SSF53098">
    <property type="entry name" value="Ribonuclease H-like"/>
    <property type="match status" value="1"/>
</dbReference>
<dbReference type="PROSITE" id="PS50994">
    <property type="entry name" value="INTEGRASE"/>
    <property type="match status" value="1"/>
</dbReference>
<evidence type="ECO:0000259" key="10">
    <source>
        <dbReference type="PROSITE" id="PS51999"/>
    </source>
</evidence>
<feature type="coiled-coil region" evidence="5">
    <location>
        <begin position="1446"/>
        <end position="1523"/>
    </location>
</feature>
<feature type="coiled-coil region" evidence="5">
    <location>
        <begin position="216"/>
        <end position="264"/>
    </location>
</feature>
<keyword evidence="7" id="KW-1133">Transmembrane helix</keyword>
<dbReference type="EMBL" id="CAMXCT030000931">
    <property type="protein sequence ID" value="CAL4772199.1"/>
    <property type="molecule type" value="Genomic_DNA"/>
</dbReference>
<dbReference type="InterPro" id="IPR010666">
    <property type="entry name" value="Znf_GRF"/>
</dbReference>
<evidence type="ECO:0000256" key="3">
    <source>
        <dbReference type="ARBA" id="ARBA00022833"/>
    </source>
</evidence>
<organism evidence="11">
    <name type="scientific">Cladocopium goreaui</name>
    <dbReference type="NCBI Taxonomy" id="2562237"/>
    <lineage>
        <taxon>Eukaryota</taxon>
        <taxon>Sar</taxon>
        <taxon>Alveolata</taxon>
        <taxon>Dinophyceae</taxon>
        <taxon>Suessiales</taxon>
        <taxon>Symbiodiniaceae</taxon>
        <taxon>Cladocopium</taxon>
    </lineage>
</organism>
<gene>
    <name evidence="11" type="ORF">C1SCF055_LOCUS12387</name>
</gene>
<dbReference type="Gene3D" id="2.40.70.10">
    <property type="entry name" value="Acid Proteases"/>
    <property type="match status" value="1"/>
</dbReference>
<evidence type="ECO:0000313" key="13">
    <source>
        <dbReference type="Proteomes" id="UP001152797"/>
    </source>
</evidence>
<feature type="region of interest" description="Disordered" evidence="6">
    <location>
        <begin position="2308"/>
        <end position="2400"/>
    </location>
</feature>
<feature type="transmembrane region" description="Helical" evidence="7">
    <location>
        <begin position="2637"/>
        <end position="2659"/>
    </location>
</feature>
<evidence type="ECO:0000256" key="1">
    <source>
        <dbReference type="ARBA" id="ARBA00022723"/>
    </source>
</evidence>
<feature type="region of interest" description="Disordered" evidence="6">
    <location>
        <begin position="690"/>
        <end position="726"/>
    </location>
</feature>
<evidence type="ECO:0008006" key="14">
    <source>
        <dbReference type="Google" id="ProtNLM"/>
    </source>
</evidence>
<keyword evidence="1" id="KW-0479">Metal-binding</keyword>
<dbReference type="InterPro" id="IPR001878">
    <property type="entry name" value="Znf_CCHC"/>
</dbReference>
<feature type="transmembrane region" description="Helical" evidence="7">
    <location>
        <begin position="2692"/>
        <end position="2712"/>
    </location>
</feature>
<feature type="compositionally biased region" description="Basic and acidic residues" evidence="6">
    <location>
        <begin position="703"/>
        <end position="715"/>
    </location>
</feature>
<feature type="compositionally biased region" description="Low complexity" evidence="6">
    <location>
        <begin position="2367"/>
        <end position="2379"/>
    </location>
</feature>
<dbReference type="GO" id="GO:0015074">
    <property type="term" value="P:DNA integration"/>
    <property type="evidence" value="ECO:0007669"/>
    <property type="project" value="InterPro"/>
</dbReference>
<dbReference type="Pfam" id="PF06839">
    <property type="entry name" value="Zn_ribbon_GRF"/>
    <property type="match status" value="1"/>
</dbReference>
<evidence type="ECO:0000259" key="9">
    <source>
        <dbReference type="PROSITE" id="PS50994"/>
    </source>
</evidence>
<dbReference type="PROSITE" id="PS51999">
    <property type="entry name" value="ZF_GRF"/>
    <property type="match status" value="1"/>
</dbReference>
<sequence>MDAPVQLEPMSRHLPVLPLQRRKGKGGKDGEKGKAGKDGKDGKGGKGKKGAEEQEDEGLAAALGVDQFEEPDDKCPWCQGDYSEDSNFCGSCGRPRKALTCYNCESHYLKGSKFCRSCGLPRPAMAPSAPSAPAAPGNQGPSGPTTAWDASGPAAGATSAAASHEPHDWIYEDGLVKEMAAPDINDLILNGDDAWPMRDMCRTVENALDVPYYPMMQDLNVKLNQMRGRVDFASAEKQRWRGERRELREKCLDLQTQVEEEKDKALQRATRVANHSLAVTLSGGGPRSRATMRMAAGALELMDANEQDAGPIDTAANMILKSRVGGFLMSLARSIIPLQSDVQNISSQFGSSCGTFFKFYSYLLLLALFAAAAFAPLILSQSEKWQSYDARICGYLPCALFLGSFYQSTADPEEQWLTALDLRVHSNGSLIAQTDIGQSAFNSQFATCPMLRFVRDCRVFAVFAGFIDNTSGSSAYEIFTSSWKDISGTQNEDWVIYSRFADLVQAEEPWPSCSTSNGQGFPGNCLPKNVQLSGRWFGLGGSFNGSMPSFGFQLELFNASRCFASSRSDIRNMAGGIPVTFDQSSKDLNVAFWYVFGNMVRRQRTESCVHRFRGLLRAGLVANLGGDDMVPRGDVKTDGPGEIFEEMIQCCRPSLHLSAVSNSGSGSWLLPGMPETEGFGTPTARAEERQTFTGATGPVAAEGARERDGPRDRDPPPAYDGADPEGTFKTFEKNVRLWEFETDVPKRKQGAKLLRSLSGMAQLAVEDMEFEDIANEDGVRNILQKLREFFLPHLEVSLPRAFEAAVYGKPRQASEGYAEYIARMERAFSRLAKEGVSLPDGASGYIMYRQASLTESQDQRLLTWCDGKYGKNDIVKALRKLDKVVREKGSKSNYFNEDAEVAENDSYWCDDDDDENYVYVADGDLDAVFTEEEMNAALASYREVREALRDQRNGRGFYQKGKGHGGKSSFKGKGKQRVHVEQLKLRTRCWRCGAVGHISRECTNPPMEKNKGTFSSSASSTTNSSAKSGFFVIAEQNARGIQDSQSPESRECFWLRQFVENRRRKNFCAEDGAVKSDADYKGASAEGFCGITTKSEHGVVDTAAEGGLIGSRALERLNVKLEQFGLSCKKLQKRSSAKGVGGQAKVLGVVLIPIGIGGLNGVLEATVVEGEVPLLLPVRMLRSLKVLIDFSNLSFTIPDMSIVIPMHELASGHVTIEIMEFAAGGFEVSDANAPCCTADFQKDSNVTAMLAHSNVQPGAMAALVERLIGKAKGSMEERAPTLPEMERGHRPKRAIRNWRVLMDKLVIIIRYAAQQLLVQEWFPGCSSPLGQPLPLSKAEPATPGEIYAQLIVHAEMLTPLKSQTPASVAASACVHPPHALKGGGNTSQSYIYCKMCLCRWKNPSTATEVKKNLKAEKSKGPLSQKKMAENYMMEDGDLVEPPYGTIQTSEEAERKMERMQQELEKKMQVDRMEMAQHQEQMWKELQAQKIEMQEKEKRHQAALAALHREKNDLEREYAILQNRQSSSKKCLCGKEAEKLQVKREGPRKGRFFWKCTQRECQYFEWEPRAPSPPPSDFSFSLVNSTVRTGSQASVPGRCVELMNQEIMLNADKARSRRVIRKMQMGEDPHFAVEGSYEVEIEEGKWAKVGGLVPLSETRPIRVFAMVSKRDVVEEHFGVSKEKQISRKERRHLNKKLSEMVPVVSEVFSPPRVAKEAARAGLNAGGSYDLLTGWDLRNPAHRKKMWKALKEEDPLLLVICPPCVAFSVLQELNFPRMSWQSAIQLVCMGLEHLELASLLAKWQVKRGRYVLFEHPWAARSWKEKAVEEMAELPGMIKVRCDQCMFGLQVDECGLNKKPTGLLVNSSCIARRMGRLCDHRHFHAPTMNGRPKKAQQYPPEFCREIILGLKDQIREDRGEHWFSREVFAFEDGEEIVEEEAEEGLPEEDVDRGEAEGSYAVTEEEKRQVMKMHIGLGHPQKNEFVRFMRAARIKGEIIRWAHKEFSCPACSARPKPKATRPAAIPRTYQPNRVLGVDLIYLPEVGGKQLFPALSVVDWGSNYQAVERVESKQPEVMWRTMWDVWFRVFGLPEVIICDAGKEFSSKFMQLAAAQGVVTQSIAAKAPWQQGRTERHGAHFKELLAKGQWPRIPSLLLSDDILDPGLMDGAVVDDLERSLEMRRIAQKAFVEHNAKTALQKIEKGRARTVQEFKSGEYVYVYRVPRRKKRRFEVGPESQENTPNKASWIGPGTVIATDGASLWVSMFGELWRVAREQCRLATNVEKQGIEEVMRSCQELVEEFKRSGNRKGYKDIREEEWPGEEEENGEEAADPQKEAEEPQAMRRVSFAPEEDDGYSPSFGPEVSPLDEIEVGSVPSSSHVDPSVPEPEAEMSRRRSGSRAEMDEVTNGAEVVVEGPRVPLQMSEVKSRTSTDKNVLFLKRFTGFVVNVGIIVGLWNLIWICARDRQLLVASLGSSLESCCGARGVGEWLGFTLAPLVVTGAGLVLPPTVEFLTRLEAWPRSWRALLNIYRFFLGQILTAMLYMAISLELLYDLPLWSGRDLLLQPLVEPCGTYPCKADHAGSEVIALVVTEFVMMRIKPFLKLAVVYLRHRVKHLLGVKGDFLWPEFQIQDDAVNVVYFSALLWMSLSTVPYMALIGPLLMYIHFKWLKLSLKYLTRRPFVTETTSLLVTLQRISCLNFVVLGFLVMAQIMLIVPYEPNCGPVNGFQAAGQMVWQLDIPLKAVWSDFFAWTLQNRGSIVAVMLMAMLVLWMLHQVSLRTNRSVVEQMSGVANRQVASLSRELWRMERRNDLLKRRLEWLEGKATDE</sequence>
<keyword evidence="7" id="KW-0472">Membrane</keyword>
<dbReference type="InterPro" id="IPR036397">
    <property type="entry name" value="RNaseH_sf"/>
</dbReference>
<feature type="compositionally biased region" description="Basic and acidic residues" evidence="6">
    <location>
        <begin position="2386"/>
        <end position="2398"/>
    </location>
</feature>
<keyword evidence="2 4" id="KW-0863">Zinc-finger</keyword>
<feature type="region of interest" description="Disordered" evidence="6">
    <location>
        <begin position="125"/>
        <end position="163"/>
    </location>
</feature>
<accession>A0A9P1C3N6</accession>
<feature type="domain" description="CCHC-type" evidence="8">
    <location>
        <begin position="988"/>
        <end position="1004"/>
    </location>
</feature>
<feature type="region of interest" description="Disordered" evidence="6">
    <location>
        <begin position="1"/>
        <end position="60"/>
    </location>
</feature>
<feature type="transmembrane region" description="Helical" evidence="7">
    <location>
        <begin position="2437"/>
        <end position="2458"/>
    </location>
</feature>
<evidence type="ECO:0000313" key="12">
    <source>
        <dbReference type="EMBL" id="CAL4772199.1"/>
    </source>
</evidence>
<dbReference type="GO" id="GO:0008270">
    <property type="term" value="F:zinc ion binding"/>
    <property type="evidence" value="ECO:0007669"/>
    <property type="project" value="UniProtKB-KW"/>
</dbReference>
<feature type="domain" description="Integrase catalytic" evidence="9">
    <location>
        <begin position="2023"/>
        <end position="2141"/>
    </location>
</feature>
<dbReference type="SMART" id="SM00343">
    <property type="entry name" value="ZnF_C2HC"/>
    <property type="match status" value="1"/>
</dbReference>
<feature type="transmembrane region" description="Helical" evidence="7">
    <location>
        <begin position="2751"/>
        <end position="2768"/>
    </location>
</feature>
<keyword evidence="3" id="KW-0862">Zinc</keyword>
<dbReference type="Pfam" id="PF00098">
    <property type="entry name" value="zf-CCHC"/>
    <property type="match status" value="1"/>
</dbReference>
<keyword evidence="13" id="KW-1185">Reference proteome</keyword>
<feature type="compositionally biased region" description="Basic and acidic residues" evidence="6">
    <location>
        <begin position="2327"/>
        <end position="2337"/>
    </location>
</feature>
<dbReference type="InterPro" id="IPR012337">
    <property type="entry name" value="RNaseH-like_sf"/>
</dbReference>
<evidence type="ECO:0000256" key="4">
    <source>
        <dbReference type="PROSITE-ProRule" id="PRU00047"/>
    </source>
</evidence>